<dbReference type="Gene3D" id="3.40.33.10">
    <property type="entry name" value="CAP"/>
    <property type="match status" value="1"/>
</dbReference>
<dbReference type="InterPro" id="IPR018244">
    <property type="entry name" value="Allrgn_V5/Tpx1_CS"/>
</dbReference>
<protein>
    <submittedName>
        <fullName evidence="3">Toxin candidate TRINITY_DN13476_c0_g1_i1</fullName>
    </submittedName>
</protein>
<feature type="domain" description="SCP" evidence="2">
    <location>
        <begin position="74"/>
        <end position="220"/>
    </location>
</feature>
<dbReference type="GO" id="GO:0005576">
    <property type="term" value="C:extracellular region"/>
    <property type="evidence" value="ECO:0007669"/>
    <property type="project" value="InterPro"/>
</dbReference>
<dbReference type="PRINTS" id="PR00838">
    <property type="entry name" value="V5ALLERGEN"/>
</dbReference>
<dbReference type="InterPro" id="IPR002413">
    <property type="entry name" value="V5_allergen-like"/>
</dbReference>
<dbReference type="CDD" id="cd05382">
    <property type="entry name" value="CAP_GAPR1-like"/>
    <property type="match status" value="1"/>
</dbReference>
<dbReference type="EMBL" id="MT747533">
    <property type="protein sequence ID" value="QNH72467.1"/>
    <property type="molecule type" value="mRNA"/>
</dbReference>
<accession>A0A7G7WYX8</accession>
<feature type="signal peptide" evidence="1">
    <location>
        <begin position="1"/>
        <end position="22"/>
    </location>
</feature>
<reference evidence="3" key="1">
    <citation type="journal article" date="2020" name="Mar. Drugs">
        <title>Transcriptomic Analysis of Four Cerianthid (Cnidaria, Ceriantharia) Venoms.</title>
        <authorList>
            <person name="Klompen A.M.L."/>
            <person name="Macrander J."/>
            <person name="Reitzel A.M."/>
            <person name="Stampar S.N."/>
        </authorList>
    </citation>
    <scope>NUCLEOTIDE SEQUENCE</scope>
</reference>
<dbReference type="AlphaFoldDB" id="A0A7G7WYX8"/>
<dbReference type="SUPFAM" id="SSF55797">
    <property type="entry name" value="PR-1-like"/>
    <property type="match status" value="1"/>
</dbReference>
<evidence type="ECO:0000313" key="3">
    <source>
        <dbReference type="EMBL" id="QNH72467.1"/>
    </source>
</evidence>
<evidence type="ECO:0000259" key="2">
    <source>
        <dbReference type="SMART" id="SM00198"/>
    </source>
</evidence>
<name>A0A7G7WYX8_9CNID</name>
<dbReference type="InterPro" id="IPR034113">
    <property type="entry name" value="SCP_GAPR1-like"/>
</dbReference>
<dbReference type="PANTHER" id="PTHR10334">
    <property type="entry name" value="CYSTEINE-RICH SECRETORY PROTEIN-RELATED"/>
    <property type="match status" value="1"/>
</dbReference>
<dbReference type="InterPro" id="IPR001283">
    <property type="entry name" value="CRISP-related"/>
</dbReference>
<dbReference type="Pfam" id="PF00188">
    <property type="entry name" value="CAP"/>
    <property type="match status" value="1"/>
</dbReference>
<keyword evidence="1" id="KW-0732">Signal</keyword>
<dbReference type="InterPro" id="IPR014044">
    <property type="entry name" value="CAP_dom"/>
</dbReference>
<sequence>MKTFFLVLSLVYLCSRPASTECQPDQLETCTCSMYKDAGFCTGTYANYMATNCDTTCNCQVIIPDEETVYTESVDSASCLGSHNNKRALHSTTPSLTWSSSIASAAETYALEMATNGVFQHSGSSYGENLYWKQSTVAGTCENAVDSWYSEEQYYDYSTGTQKSGYESEAIGHFTQVVWKSTSEVGVGIAIKKTTTKNGCQIYYETYIVGQYNPSGNWGGQYTTNVMEKQ</sequence>
<dbReference type="FunFam" id="3.40.33.10:FF:000010">
    <property type="entry name" value="Predicted protein"/>
    <property type="match status" value="1"/>
</dbReference>
<proteinExistence type="evidence at transcript level"/>
<organism evidence="3">
    <name type="scientific">Pachycerianthus borealis</name>
    <dbReference type="NCBI Taxonomy" id="2736680"/>
    <lineage>
        <taxon>Eukaryota</taxon>
        <taxon>Metazoa</taxon>
        <taxon>Cnidaria</taxon>
        <taxon>Anthozoa</taxon>
        <taxon>Ceriantharia</taxon>
        <taxon>Spirularia</taxon>
        <taxon>Cerianthidae</taxon>
        <taxon>Pachycerianthus</taxon>
    </lineage>
</organism>
<evidence type="ECO:0000256" key="1">
    <source>
        <dbReference type="SAM" id="SignalP"/>
    </source>
</evidence>
<dbReference type="PRINTS" id="PR00837">
    <property type="entry name" value="V5TPXLIKE"/>
</dbReference>
<dbReference type="InterPro" id="IPR035940">
    <property type="entry name" value="CAP_sf"/>
</dbReference>
<reference evidence="3" key="2">
    <citation type="submission" date="2020-07" db="EMBL/GenBank/DDBJ databases">
        <authorList>
            <person name="Klompen A.L."/>
            <person name="Macrander J."/>
            <person name="Reitzel A.M."/>
            <person name="Stampar S.N."/>
        </authorList>
    </citation>
    <scope>NUCLEOTIDE SEQUENCE</scope>
</reference>
<dbReference type="PROSITE" id="PS01009">
    <property type="entry name" value="CRISP_1"/>
    <property type="match status" value="1"/>
</dbReference>
<feature type="chain" id="PRO_5028833081" evidence="1">
    <location>
        <begin position="23"/>
        <end position="230"/>
    </location>
</feature>
<dbReference type="SMART" id="SM00198">
    <property type="entry name" value="SCP"/>
    <property type="match status" value="1"/>
</dbReference>